<name>A0A6S7JHJ3_PARCT</name>
<feature type="non-terminal residue" evidence="2">
    <location>
        <position position="1"/>
    </location>
</feature>
<proteinExistence type="inferred from homology"/>
<keyword evidence="1" id="KW-0479">Metal-binding</keyword>
<evidence type="ECO:0000256" key="1">
    <source>
        <dbReference type="RuleBase" id="RU367090"/>
    </source>
</evidence>
<evidence type="ECO:0000313" key="2">
    <source>
        <dbReference type="EMBL" id="CAB4031935.1"/>
    </source>
</evidence>
<comment type="subunit">
    <text evidence="1">Component of the ribosome quality control complex (RQC).</text>
</comment>
<dbReference type="AlphaFoldDB" id="A0A6S7JHJ3"/>
<comment type="caution">
    <text evidence="2">The sequence shown here is derived from an EMBL/GenBank/DDBJ whole genome shotgun (WGS) entry which is preliminary data.</text>
</comment>
<dbReference type="InterPro" id="IPR039795">
    <property type="entry name" value="LTN1/Rkr1"/>
</dbReference>
<comment type="pathway">
    <text evidence="1">Protein modification; protein ubiquitination.</text>
</comment>
<dbReference type="EMBL" id="CACRXK020017996">
    <property type="protein sequence ID" value="CAB4031935.1"/>
    <property type="molecule type" value="Genomic_DNA"/>
</dbReference>
<dbReference type="GO" id="GO:0061630">
    <property type="term" value="F:ubiquitin protein ligase activity"/>
    <property type="evidence" value="ECO:0007669"/>
    <property type="project" value="UniProtKB-UniRule"/>
</dbReference>
<dbReference type="GO" id="GO:0005829">
    <property type="term" value="C:cytosol"/>
    <property type="evidence" value="ECO:0007669"/>
    <property type="project" value="UniProtKB-UniRule"/>
</dbReference>
<dbReference type="GO" id="GO:1990116">
    <property type="term" value="P:ribosome-associated ubiquitin-dependent protein catabolic process"/>
    <property type="evidence" value="ECO:0007669"/>
    <property type="project" value="UniProtKB-UniRule"/>
</dbReference>
<organism evidence="2 3">
    <name type="scientific">Paramuricea clavata</name>
    <name type="common">Red gorgonian</name>
    <name type="synonym">Violescent sea-whip</name>
    <dbReference type="NCBI Taxonomy" id="317549"/>
    <lineage>
        <taxon>Eukaryota</taxon>
        <taxon>Metazoa</taxon>
        <taxon>Cnidaria</taxon>
        <taxon>Anthozoa</taxon>
        <taxon>Octocorallia</taxon>
        <taxon>Malacalcyonacea</taxon>
        <taxon>Plexauridae</taxon>
        <taxon>Paramuricea</taxon>
    </lineage>
</organism>
<evidence type="ECO:0000313" key="3">
    <source>
        <dbReference type="Proteomes" id="UP001152795"/>
    </source>
</evidence>
<protein>
    <recommendedName>
        <fullName evidence="1">E3 ubiquitin-protein ligase listerin</fullName>
        <ecNumber evidence="1">2.3.2.27</ecNumber>
    </recommendedName>
    <alternativeName>
        <fullName evidence="1">RING-type E3 ubiquitin transferase listerin</fullName>
    </alternativeName>
</protein>
<dbReference type="Proteomes" id="UP001152795">
    <property type="component" value="Unassembled WGS sequence"/>
</dbReference>
<keyword evidence="3" id="KW-1185">Reference proteome</keyword>
<gene>
    <name evidence="2" type="ORF">PACLA_8A066721</name>
</gene>
<dbReference type="PANTHER" id="PTHR12389">
    <property type="entry name" value="ZINC FINGER PROTEIN 294"/>
    <property type="match status" value="1"/>
</dbReference>
<dbReference type="PANTHER" id="PTHR12389:SF0">
    <property type="entry name" value="E3 UBIQUITIN-PROTEIN LIGASE LISTERIN"/>
    <property type="match status" value="1"/>
</dbReference>
<reference evidence="2" key="1">
    <citation type="submission" date="2020-04" db="EMBL/GenBank/DDBJ databases">
        <authorList>
            <person name="Alioto T."/>
            <person name="Alioto T."/>
            <person name="Gomez Garrido J."/>
        </authorList>
    </citation>
    <scope>NUCLEOTIDE SEQUENCE</scope>
    <source>
        <strain evidence="2">A484AB</strain>
    </source>
</reference>
<keyword evidence="1" id="KW-0833">Ubl conjugation pathway</keyword>
<dbReference type="GO" id="GO:1990112">
    <property type="term" value="C:RQC complex"/>
    <property type="evidence" value="ECO:0007669"/>
    <property type="project" value="UniProtKB-UniRule"/>
</dbReference>
<feature type="non-terminal residue" evidence="2">
    <location>
        <position position="69"/>
    </location>
</feature>
<dbReference type="GO" id="GO:0072344">
    <property type="term" value="P:rescue of stalled ribosome"/>
    <property type="evidence" value="ECO:0007669"/>
    <property type="project" value="UniProtKB-UniRule"/>
</dbReference>
<dbReference type="EC" id="2.3.2.27" evidence="1"/>
<dbReference type="GO" id="GO:0008270">
    <property type="term" value="F:zinc ion binding"/>
    <property type="evidence" value="ECO:0007669"/>
    <property type="project" value="UniProtKB-KW"/>
</dbReference>
<dbReference type="GO" id="GO:0043023">
    <property type="term" value="F:ribosomal large subunit binding"/>
    <property type="evidence" value="ECO:0007669"/>
    <property type="project" value="TreeGrafter"/>
</dbReference>
<comment type="function">
    <text evidence="1">E3 ubiquitin-protein ligase. Component of the ribosome quality control complex (RQC), a ribosome-associated complex that mediates ubiquitination and extraction of incompletely synthesized nascent chains for proteasomal degradation.</text>
</comment>
<comment type="similarity">
    <text evidence="1">Belongs to the LTN1 family.</text>
</comment>
<comment type="catalytic activity">
    <reaction evidence="1">
        <text>S-ubiquitinyl-[E2 ubiquitin-conjugating enzyme]-L-cysteine + [acceptor protein]-L-lysine = [E2 ubiquitin-conjugating enzyme]-L-cysteine + N(6)-ubiquitinyl-[acceptor protein]-L-lysine.</text>
        <dbReference type="EC" id="2.3.2.27"/>
    </reaction>
</comment>
<keyword evidence="1" id="KW-0862">Zinc</keyword>
<accession>A0A6S7JHJ3</accession>
<sequence length="69" mass="7264">PSSSGRAAELLSRDGVTMFVGFSDTGISPDGSSLQFVPASAEHPDASVHSDFLVVMKKLSKRDAVTKLK</sequence>
<keyword evidence="1" id="KW-0863">Zinc-finger</keyword>
<keyword evidence="1" id="KW-0808">Transferase</keyword>
<dbReference type="OrthoDB" id="6108at2759"/>